<dbReference type="GO" id="GO:0003677">
    <property type="term" value="F:DNA binding"/>
    <property type="evidence" value="ECO:0007669"/>
    <property type="project" value="UniProtKB-UniRule"/>
</dbReference>
<dbReference type="PROSITE" id="PS50118">
    <property type="entry name" value="HMG_BOX_2"/>
    <property type="match status" value="1"/>
</dbReference>
<keyword evidence="5" id="KW-1185">Reference proteome</keyword>
<dbReference type="GO" id="GO:0005634">
    <property type="term" value="C:nucleus"/>
    <property type="evidence" value="ECO:0007669"/>
    <property type="project" value="UniProtKB-UniRule"/>
</dbReference>
<gene>
    <name evidence="4" type="ORF">H0H81_008761</name>
</gene>
<dbReference type="OrthoDB" id="667577at2759"/>
<dbReference type="InterPro" id="IPR036910">
    <property type="entry name" value="HMG_box_dom_sf"/>
</dbReference>
<feature type="domain" description="HMG box" evidence="3">
    <location>
        <begin position="33"/>
        <end position="111"/>
    </location>
</feature>
<feature type="compositionally biased region" description="Low complexity" evidence="2">
    <location>
        <begin position="1"/>
        <end position="11"/>
    </location>
</feature>
<dbReference type="CDD" id="cd00084">
    <property type="entry name" value="HMG-box_SF"/>
    <property type="match status" value="1"/>
</dbReference>
<sequence>MAKTATVTKTKTATKEANDKKTRKPKADKADKPKREPTAYQLFCKANMKKWNDANPGRAKEAMGEMARQWKDAPENPNRGAEPRARKPKEPKAKAAPKKAAATKKAAPKKKAKKDESEDEEADEEEETGKKGSSDPMEGEDDAGDESD</sequence>
<accession>A0A9P7KI91</accession>
<feature type="compositionally biased region" description="Basic and acidic residues" evidence="2">
    <location>
        <begin position="58"/>
        <end position="74"/>
    </location>
</feature>
<evidence type="ECO:0000313" key="4">
    <source>
        <dbReference type="EMBL" id="KAG5651403.1"/>
    </source>
</evidence>
<dbReference type="Proteomes" id="UP000717328">
    <property type="component" value="Unassembled WGS sequence"/>
</dbReference>
<organism evidence="4 5">
    <name type="scientific">Sphagnurus paluster</name>
    <dbReference type="NCBI Taxonomy" id="117069"/>
    <lineage>
        <taxon>Eukaryota</taxon>
        <taxon>Fungi</taxon>
        <taxon>Dikarya</taxon>
        <taxon>Basidiomycota</taxon>
        <taxon>Agaricomycotina</taxon>
        <taxon>Agaricomycetes</taxon>
        <taxon>Agaricomycetidae</taxon>
        <taxon>Agaricales</taxon>
        <taxon>Tricholomatineae</taxon>
        <taxon>Lyophyllaceae</taxon>
        <taxon>Sphagnurus</taxon>
    </lineage>
</organism>
<dbReference type="SUPFAM" id="SSF47095">
    <property type="entry name" value="HMG-box"/>
    <property type="match status" value="1"/>
</dbReference>
<feature type="compositionally biased region" description="Basic and acidic residues" evidence="2">
    <location>
        <begin position="81"/>
        <end position="93"/>
    </location>
</feature>
<evidence type="ECO:0000256" key="1">
    <source>
        <dbReference type="PROSITE-ProRule" id="PRU00267"/>
    </source>
</evidence>
<reference evidence="4" key="1">
    <citation type="submission" date="2021-02" db="EMBL/GenBank/DDBJ databases">
        <authorList>
            <person name="Nieuwenhuis M."/>
            <person name="Van De Peppel L.J.J."/>
        </authorList>
    </citation>
    <scope>NUCLEOTIDE SEQUENCE</scope>
    <source>
        <strain evidence="4">D49</strain>
    </source>
</reference>
<evidence type="ECO:0000313" key="5">
    <source>
        <dbReference type="Proteomes" id="UP000717328"/>
    </source>
</evidence>
<reference evidence="4" key="2">
    <citation type="submission" date="2021-10" db="EMBL/GenBank/DDBJ databases">
        <title>Phylogenomics reveals ancestral predisposition of the termite-cultivated fungus Termitomyces towards a domesticated lifestyle.</title>
        <authorList>
            <person name="Auxier B."/>
            <person name="Grum-Grzhimaylo A."/>
            <person name="Cardenas M.E."/>
            <person name="Lodge J.D."/>
            <person name="Laessoe T."/>
            <person name="Pedersen O."/>
            <person name="Smith M.E."/>
            <person name="Kuyper T.W."/>
            <person name="Franco-Molano E.A."/>
            <person name="Baroni T.J."/>
            <person name="Aanen D.K."/>
        </authorList>
    </citation>
    <scope>NUCLEOTIDE SEQUENCE</scope>
    <source>
        <strain evidence="4">D49</strain>
    </source>
</reference>
<evidence type="ECO:0000256" key="2">
    <source>
        <dbReference type="SAM" id="MobiDB-lite"/>
    </source>
</evidence>
<comment type="caution">
    <text evidence="4">The sequence shown here is derived from an EMBL/GenBank/DDBJ whole genome shotgun (WGS) entry which is preliminary data.</text>
</comment>
<feature type="compositionally biased region" description="Basic and acidic residues" evidence="2">
    <location>
        <begin position="13"/>
        <end position="37"/>
    </location>
</feature>
<feature type="compositionally biased region" description="Acidic residues" evidence="2">
    <location>
        <begin position="137"/>
        <end position="148"/>
    </location>
</feature>
<name>A0A9P7KI91_9AGAR</name>
<evidence type="ECO:0000259" key="3">
    <source>
        <dbReference type="PROSITE" id="PS50118"/>
    </source>
</evidence>
<dbReference type="Gene3D" id="1.10.30.10">
    <property type="entry name" value="High mobility group box domain"/>
    <property type="match status" value="1"/>
</dbReference>
<dbReference type="EMBL" id="JABCKI010000248">
    <property type="protein sequence ID" value="KAG5651403.1"/>
    <property type="molecule type" value="Genomic_DNA"/>
</dbReference>
<dbReference type="InterPro" id="IPR009071">
    <property type="entry name" value="HMG_box_dom"/>
</dbReference>
<protein>
    <recommendedName>
        <fullName evidence="3">HMG box domain-containing protein</fullName>
    </recommendedName>
</protein>
<feature type="DNA-binding region" description="HMG box" evidence="1">
    <location>
        <begin position="33"/>
        <end position="111"/>
    </location>
</feature>
<proteinExistence type="predicted"/>
<keyword evidence="1" id="KW-0238">DNA-binding</keyword>
<feature type="region of interest" description="Disordered" evidence="2">
    <location>
        <begin position="1"/>
        <end position="148"/>
    </location>
</feature>
<keyword evidence="1" id="KW-0539">Nucleus</keyword>
<dbReference type="AlphaFoldDB" id="A0A9P7KI91"/>
<feature type="compositionally biased region" description="Acidic residues" evidence="2">
    <location>
        <begin position="117"/>
        <end position="127"/>
    </location>
</feature>